<feature type="transmembrane region" description="Helical" evidence="1">
    <location>
        <begin position="195"/>
        <end position="214"/>
    </location>
</feature>
<keyword evidence="1" id="KW-0812">Transmembrane</keyword>
<gene>
    <name evidence="3" type="ORF">V9T40_003042</name>
</gene>
<evidence type="ECO:0000313" key="3">
    <source>
        <dbReference type="EMBL" id="KAK7603043.1"/>
    </source>
</evidence>
<feature type="transmembrane region" description="Helical" evidence="1">
    <location>
        <begin position="165"/>
        <end position="188"/>
    </location>
</feature>
<evidence type="ECO:0000313" key="4">
    <source>
        <dbReference type="Proteomes" id="UP001367676"/>
    </source>
</evidence>
<dbReference type="EMBL" id="JBBCAQ010000006">
    <property type="protein sequence ID" value="KAK7603043.1"/>
    <property type="molecule type" value="Genomic_DNA"/>
</dbReference>
<protein>
    <recommendedName>
        <fullName evidence="5">Osiris 19</fullName>
    </recommendedName>
</protein>
<keyword evidence="1" id="KW-0472">Membrane</keyword>
<dbReference type="PANTHER" id="PTHR21879">
    <property type="entry name" value="FI03362P-RELATED-RELATED"/>
    <property type="match status" value="1"/>
</dbReference>
<dbReference type="GO" id="GO:0016020">
    <property type="term" value="C:membrane"/>
    <property type="evidence" value="ECO:0007669"/>
    <property type="project" value="TreeGrafter"/>
</dbReference>
<dbReference type="InterPro" id="IPR012464">
    <property type="entry name" value="DUF1676"/>
</dbReference>
<evidence type="ECO:0008006" key="5">
    <source>
        <dbReference type="Google" id="ProtNLM"/>
    </source>
</evidence>
<dbReference type="PANTHER" id="PTHR21879:SF6">
    <property type="entry name" value="OSIRIS 19, ISOFORM A"/>
    <property type="match status" value="1"/>
</dbReference>
<proteinExistence type="predicted"/>
<evidence type="ECO:0000256" key="2">
    <source>
        <dbReference type="SAM" id="SignalP"/>
    </source>
</evidence>
<comment type="caution">
    <text evidence="3">The sequence shown here is derived from an EMBL/GenBank/DDBJ whole genome shotgun (WGS) entry which is preliminary data.</text>
</comment>
<name>A0AAN9TS04_9HEMI</name>
<organism evidence="3 4">
    <name type="scientific">Parthenolecanium corni</name>
    <dbReference type="NCBI Taxonomy" id="536013"/>
    <lineage>
        <taxon>Eukaryota</taxon>
        <taxon>Metazoa</taxon>
        <taxon>Ecdysozoa</taxon>
        <taxon>Arthropoda</taxon>
        <taxon>Hexapoda</taxon>
        <taxon>Insecta</taxon>
        <taxon>Pterygota</taxon>
        <taxon>Neoptera</taxon>
        <taxon>Paraneoptera</taxon>
        <taxon>Hemiptera</taxon>
        <taxon>Sternorrhyncha</taxon>
        <taxon>Coccoidea</taxon>
        <taxon>Coccidae</taxon>
        <taxon>Parthenolecanium</taxon>
    </lineage>
</organism>
<evidence type="ECO:0000256" key="1">
    <source>
        <dbReference type="SAM" id="Phobius"/>
    </source>
</evidence>
<keyword evidence="4" id="KW-1185">Reference proteome</keyword>
<dbReference type="AlphaFoldDB" id="A0AAN9TS04"/>
<reference evidence="3 4" key="1">
    <citation type="submission" date="2024-03" db="EMBL/GenBank/DDBJ databases">
        <title>Adaptation during the transition from Ophiocordyceps entomopathogen to insect associate is accompanied by gene loss and intensified selection.</title>
        <authorList>
            <person name="Ward C.M."/>
            <person name="Onetto C.A."/>
            <person name="Borneman A.R."/>
        </authorList>
    </citation>
    <scope>NUCLEOTIDE SEQUENCE [LARGE SCALE GENOMIC DNA]</scope>
    <source>
        <strain evidence="3">AWRI1</strain>
        <tissue evidence="3">Single Adult Female</tissue>
    </source>
</reference>
<feature type="chain" id="PRO_5042840154" description="Osiris 19" evidence="2">
    <location>
        <begin position="18"/>
        <end position="270"/>
    </location>
</feature>
<dbReference type="Proteomes" id="UP001367676">
    <property type="component" value="Unassembled WGS sequence"/>
</dbReference>
<accession>A0AAN9TS04</accession>
<keyword evidence="2" id="KW-0732">Signal</keyword>
<feature type="signal peptide" evidence="2">
    <location>
        <begin position="1"/>
        <end position="17"/>
    </location>
</feature>
<sequence length="270" mass="29660">MLSKLSLVLLLIGVAVAQPIADTNLQGELSIWKDTPMEGIARDCVHQPDSISCFKDKILTSFRDLVKEESSKVNNSVSIVPNENQTKEKSTGRGSSADFLDQLEEYVKSHDIVVKAPQGFLKGASFKMSPRNLDQNELNMSVKLPTDDESNAFEDRGRKSKLRKILIPILVFVLLKAMTLIPLAIGVLGLKAWNALQLSFISFLVSISLAIFQLCKKVAADSHGSPIAAHIPFETSHYARNFIDDQPSPADDSSDVDAHNLAYSSYAKQS</sequence>
<dbReference type="Pfam" id="PF07898">
    <property type="entry name" value="DUF1676"/>
    <property type="match status" value="1"/>
</dbReference>
<keyword evidence="1" id="KW-1133">Transmembrane helix</keyword>